<dbReference type="GeneID" id="68856989"/>
<feature type="domain" description="CRM" evidence="3">
    <location>
        <begin position="1"/>
        <end position="82"/>
    </location>
</feature>
<reference evidence="4 5" key="1">
    <citation type="submission" date="2020-11" db="EMBL/GenBank/DDBJ databases">
        <title>Carbohydrate-dependent, anaerobic sulfur respiration: A novel catabolism in halophilic archaea.</title>
        <authorList>
            <person name="Sorokin D.Y."/>
            <person name="Messina E."/>
            <person name="Smedile F."/>
            <person name="La Cono V."/>
            <person name="Hallsworth J.E."/>
            <person name="Yakimov M.M."/>
        </authorList>
    </citation>
    <scope>NUCLEOTIDE SEQUENCE [LARGE SCALE GENOMIC DNA]</scope>
    <source>
        <strain evidence="4 5">HSR-Est</strain>
    </source>
</reference>
<dbReference type="Pfam" id="PF01985">
    <property type="entry name" value="CRS1_YhbY"/>
    <property type="match status" value="1"/>
</dbReference>
<evidence type="ECO:0000256" key="2">
    <source>
        <dbReference type="PROSITE-ProRule" id="PRU00626"/>
    </source>
</evidence>
<keyword evidence="1 2" id="KW-0694">RNA-binding</keyword>
<accession>A0A897NT07</accession>
<sequence length="82" mass="9051">MPDTDRQRRIHELDATLRVGKGGVDSVVDELDSQLESTDLVKVKFLRSARGGTTSEELAEALAERTNAEVVQTRGHTGVFQR</sequence>
<evidence type="ECO:0000313" key="4">
    <source>
        <dbReference type="EMBL" id="QSG13899.1"/>
    </source>
</evidence>
<evidence type="ECO:0000259" key="3">
    <source>
        <dbReference type="PROSITE" id="PS51295"/>
    </source>
</evidence>
<organism evidence="4 5">
    <name type="scientific">Halapricum desulfuricans</name>
    <dbReference type="NCBI Taxonomy" id="2841257"/>
    <lineage>
        <taxon>Archaea</taxon>
        <taxon>Methanobacteriati</taxon>
        <taxon>Methanobacteriota</taxon>
        <taxon>Stenosarchaea group</taxon>
        <taxon>Halobacteria</taxon>
        <taxon>Halobacteriales</taxon>
        <taxon>Haloarculaceae</taxon>
        <taxon>Halapricum</taxon>
    </lineage>
</organism>
<dbReference type="EMBL" id="CP064791">
    <property type="protein sequence ID" value="QSG13899.1"/>
    <property type="molecule type" value="Genomic_DNA"/>
</dbReference>
<dbReference type="PROSITE" id="PS51295">
    <property type="entry name" value="CRM"/>
    <property type="match status" value="1"/>
</dbReference>
<dbReference type="AlphaFoldDB" id="A0A897NT07"/>
<dbReference type="SUPFAM" id="SSF75471">
    <property type="entry name" value="YhbY-like"/>
    <property type="match status" value="1"/>
</dbReference>
<dbReference type="InterPro" id="IPR035920">
    <property type="entry name" value="YhbY-like_sf"/>
</dbReference>
<dbReference type="Proteomes" id="UP000663292">
    <property type="component" value="Chromosome"/>
</dbReference>
<evidence type="ECO:0000313" key="5">
    <source>
        <dbReference type="Proteomes" id="UP000663292"/>
    </source>
</evidence>
<gene>
    <name evidence="4" type="ORF">HSEST_0350</name>
</gene>
<dbReference type="InterPro" id="IPR051925">
    <property type="entry name" value="RNA-binding_domain"/>
</dbReference>
<dbReference type="PANTHER" id="PTHR40065:SF3">
    <property type="entry name" value="RNA-BINDING PROTEIN YHBY"/>
    <property type="match status" value="1"/>
</dbReference>
<evidence type="ECO:0000256" key="1">
    <source>
        <dbReference type="ARBA" id="ARBA00022884"/>
    </source>
</evidence>
<dbReference type="Gene3D" id="3.30.110.60">
    <property type="entry name" value="YhbY-like"/>
    <property type="match status" value="1"/>
</dbReference>
<dbReference type="InterPro" id="IPR001890">
    <property type="entry name" value="RNA-binding_CRM"/>
</dbReference>
<protein>
    <submittedName>
        <fullName evidence="4">RNA-binding protein containing KH domain</fullName>
    </submittedName>
</protein>
<proteinExistence type="predicted"/>
<dbReference type="SMART" id="SM01103">
    <property type="entry name" value="CRS1_YhbY"/>
    <property type="match status" value="1"/>
</dbReference>
<dbReference type="GO" id="GO:0003723">
    <property type="term" value="F:RNA binding"/>
    <property type="evidence" value="ECO:0007669"/>
    <property type="project" value="UniProtKB-UniRule"/>
</dbReference>
<name>A0A897NT07_9EURY</name>
<keyword evidence="5" id="KW-1185">Reference proteome</keyword>
<dbReference type="PANTHER" id="PTHR40065">
    <property type="entry name" value="RNA-BINDING PROTEIN YHBY"/>
    <property type="match status" value="1"/>
</dbReference>
<dbReference type="RefSeq" id="WP_229121847.1">
    <property type="nucleotide sequence ID" value="NZ_CP064791.1"/>
</dbReference>